<dbReference type="PIRSF" id="PIRSF006060">
    <property type="entry name" value="AA_transporter"/>
    <property type="match status" value="1"/>
</dbReference>
<dbReference type="Proteomes" id="UP000188604">
    <property type="component" value="Chromosome"/>
</dbReference>
<dbReference type="RefSeq" id="WP_077805711.1">
    <property type="nucleotide sequence ID" value="NZ_BJXS01000010.1"/>
</dbReference>
<dbReference type="InterPro" id="IPR002293">
    <property type="entry name" value="AA/rel_permease1"/>
</dbReference>
<dbReference type="GO" id="GO:0015171">
    <property type="term" value="F:amino acid transmembrane transporter activity"/>
    <property type="evidence" value="ECO:0007669"/>
    <property type="project" value="TreeGrafter"/>
</dbReference>
<accession>A0A1U9KLT1</accession>
<organism evidence="6 7">
    <name type="scientific">Neoasaia chiangmaiensis</name>
    <dbReference type="NCBI Taxonomy" id="320497"/>
    <lineage>
        <taxon>Bacteria</taxon>
        <taxon>Pseudomonadati</taxon>
        <taxon>Pseudomonadota</taxon>
        <taxon>Alphaproteobacteria</taxon>
        <taxon>Acetobacterales</taxon>
        <taxon>Acetobacteraceae</taxon>
        <taxon>Neoasaia</taxon>
    </lineage>
</organism>
<reference evidence="6 7" key="1">
    <citation type="submission" date="2016-03" db="EMBL/GenBank/DDBJ databases">
        <title>Acetic acid bacteria sequencing.</title>
        <authorList>
            <person name="Brandt J."/>
            <person name="Jakob F."/>
            <person name="Vogel R.F."/>
        </authorList>
    </citation>
    <scope>NUCLEOTIDE SEQUENCE [LARGE SCALE GENOMIC DNA]</scope>
    <source>
        <strain evidence="6 7">NBRC 101099</strain>
    </source>
</reference>
<evidence type="ECO:0000313" key="7">
    <source>
        <dbReference type="Proteomes" id="UP000188604"/>
    </source>
</evidence>
<dbReference type="Pfam" id="PF13520">
    <property type="entry name" value="AA_permease_2"/>
    <property type="match status" value="1"/>
</dbReference>
<keyword evidence="3" id="KW-0812">Transmembrane</keyword>
<dbReference type="PANTHER" id="PTHR43243:SF4">
    <property type="entry name" value="CATIONIC AMINO ACID TRANSPORTER 4"/>
    <property type="match status" value="1"/>
</dbReference>
<dbReference type="EMBL" id="CP014691">
    <property type="protein sequence ID" value="AQS86749.1"/>
    <property type="molecule type" value="Genomic_DNA"/>
</dbReference>
<evidence type="ECO:0000256" key="3">
    <source>
        <dbReference type="ARBA" id="ARBA00022692"/>
    </source>
</evidence>
<evidence type="ECO:0000256" key="5">
    <source>
        <dbReference type="ARBA" id="ARBA00023136"/>
    </source>
</evidence>
<keyword evidence="2" id="KW-0813">Transport</keyword>
<keyword evidence="4" id="KW-1133">Transmembrane helix</keyword>
<protein>
    <submittedName>
        <fullName evidence="6">Uncharacterized protein</fullName>
    </submittedName>
</protein>
<comment type="subcellular location">
    <subcellularLocation>
        <location evidence="1">Membrane</location>
        <topology evidence="1">Multi-pass membrane protein</topology>
    </subcellularLocation>
</comment>
<sequence length="511" mass="53307">MTLLAALQNCRDATVDAEPAEEKPVIMNLTDDVEKGALHRTLGARDLVLLGIGCVVGAGIYILPGVAAAEYAGPAVTVAFLMAGIGCLLSGLCYAELAAALPEAGAAYLYAARAFGTRPALWIGWMLMLEYWLANATVATGFVAYLQSLLLDLGLSIPKSLMTATVAPPHDPMPAIGASANIAAVLVLCLIGFALMFGARVTAHANTVLVAVKIGVLALFLAVGFTHIHSVLWHPFLPASEGPFHYGLGGLIRATSIVFFAYLGFDAVANGAAEARNPGRDVPFGLIATLVVSTSLYIAVSLVVTGIVPFRQLDVPDPIARVMRTIGHAELSMLIKIGALAGLGSVILANIYGHSRISLAMARAGVLPRRLATVDTHSGAPRAGIAASALAAGIIAALFPISILADVVSIGTMVAFAGVALSLMRLRVTAPALPRRFRVPLGGIVLHGMWLGIIPIAAFTTCCVMIGVVFSDLVVQARSGHSAALIFLGAYLVVGGFLIERLMRKERRLER</sequence>
<proteinExistence type="predicted"/>
<dbReference type="Gene3D" id="1.20.1740.10">
    <property type="entry name" value="Amino acid/polyamine transporter I"/>
    <property type="match status" value="1"/>
</dbReference>
<dbReference type="OrthoDB" id="7065842at2"/>
<keyword evidence="7" id="KW-1185">Reference proteome</keyword>
<dbReference type="GO" id="GO:0016020">
    <property type="term" value="C:membrane"/>
    <property type="evidence" value="ECO:0007669"/>
    <property type="project" value="UniProtKB-SubCell"/>
</dbReference>
<dbReference type="PANTHER" id="PTHR43243">
    <property type="entry name" value="INNER MEMBRANE TRANSPORTER YGJI-RELATED"/>
    <property type="match status" value="1"/>
</dbReference>
<dbReference type="AlphaFoldDB" id="A0A1U9KLT1"/>
<keyword evidence="5" id="KW-0472">Membrane</keyword>
<name>A0A1U9KLT1_9PROT</name>
<dbReference type="STRING" id="320497.A0U93_00910"/>
<evidence type="ECO:0000256" key="1">
    <source>
        <dbReference type="ARBA" id="ARBA00004141"/>
    </source>
</evidence>
<evidence type="ECO:0000313" key="6">
    <source>
        <dbReference type="EMBL" id="AQS86749.1"/>
    </source>
</evidence>
<gene>
    <name evidence="6" type="ORF">A0U93_00910</name>
</gene>
<dbReference type="KEGG" id="nch:A0U93_00910"/>
<evidence type="ECO:0000256" key="4">
    <source>
        <dbReference type="ARBA" id="ARBA00022989"/>
    </source>
</evidence>
<evidence type="ECO:0000256" key="2">
    <source>
        <dbReference type="ARBA" id="ARBA00022448"/>
    </source>
</evidence>